<evidence type="ECO:0000313" key="2">
    <source>
        <dbReference type="Proteomes" id="UP000785679"/>
    </source>
</evidence>
<proteinExistence type="predicted"/>
<dbReference type="Proteomes" id="UP000785679">
    <property type="component" value="Unassembled WGS sequence"/>
</dbReference>
<accession>A0A8J8SX32</accession>
<sequence>MLDEESKDHSFGMGAHNQYHHLFYLGLISLGKGYRESPLWKKKRAMKMRSARLNISTREQELISVSTNLPSSPMVSTLQGPQHKRSTSYSWCKKSRLSSTWPMATLMTWRAISMSTLSRANLSSDLATCGLAQQAKEPKRREVALPSLRGQRAVLPMLLGKAVAESAEEQLYQIWSIVNIVLLNNGHDYIY</sequence>
<dbReference type="EMBL" id="RRYP01017681">
    <property type="protein sequence ID" value="TNV73999.1"/>
    <property type="molecule type" value="Genomic_DNA"/>
</dbReference>
<keyword evidence="2" id="KW-1185">Reference proteome</keyword>
<comment type="caution">
    <text evidence="1">The sequence shown here is derived from an EMBL/GenBank/DDBJ whole genome shotgun (WGS) entry which is preliminary data.</text>
</comment>
<dbReference type="AlphaFoldDB" id="A0A8J8SX32"/>
<protein>
    <submittedName>
        <fullName evidence="1">Uncharacterized protein</fullName>
    </submittedName>
</protein>
<organism evidence="1 2">
    <name type="scientific">Halteria grandinella</name>
    <dbReference type="NCBI Taxonomy" id="5974"/>
    <lineage>
        <taxon>Eukaryota</taxon>
        <taxon>Sar</taxon>
        <taxon>Alveolata</taxon>
        <taxon>Ciliophora</taxon>
        <taxon>Intramacronucleata</taxon>
        <taxon>Spirotrichea</taxon>
        <taxon>Stichotrichia</taxon>
        <taxon>Sporadotrichida</taxon>
        <taxon>Halteriidae</taxon>
        <taxon>Halteria</taxon>
    </lineage>
</organism>
<evidence type="ECO:0000313" key="1">
    <source>
        <dbReference type="EMBL" id="TNV73999.1"/>
    </source>
</evidence>
<name>A0A8J8SX32_HALGN</name>
<reference evidence="1" key="1">
    <citation type="submission" date="2019-06" db="EMBL/GenBank/DDBJ databases">
        <authorList>
            <person name="Zheng W."/>
        </authorList>
    </citation>
    <scope>NUCLEOTIDE SEQUENCE</scope>
    <source>
        <strain evidence="1">QDHG01</strain>
    </source>
</reference>
<gene>
    <name evidence="1" type="ORF">FGO68_gene2398</name>
</gene>